<sequence>MYERKINKLNYFLTLETKARLDTEGKLKETTETLLAGVQSLVAANNAKVDKLLTIAIKMHAKEVETLQNASLQLIIQNETLLSQISSLEQELISTNNIIANFECREQIKSTLNNKKIKLAKKGSHQLN</sequence>
<evidence type="ECO:0000313" key="2">
    <source>
        <dbReference type="WBParaSite" id="RSKR_0000566450.1"/>
    </source>
</evidence>
<reference evidence="2" key="1">
    <citation type="submission" date="2016-11" db="UniProtKB">
        <authorList>
            <consortium name="WormBaseParasite"/>
        </authorList>
    </citation>
    <scope>IDENTIFICATION</scope>
    <source>
        <strain evidence="2">KR3021</strain>
    </source>
</reference>
<evidence type="ECO:0000313" key="1">
    <source>
        <dbReference type="Proteomes" id="UP000095286"/>
    </source>
</evidence>
<dbReference type="Proteomes" id="UP000095286">
    <property type="component" value="Unplaced"/>
</dbReference>
<organism evidence="1 2">
    <name type="scientific">Rhabditophanes sp. KR3021</name>
    <dbReference type="NCBI Taxonomy" id="114890"/>
    <lineage>
        <taxon>Eukaryota</taxon>
        <taxon>Metazoa</taxon>
        <taxon>Ecdysozoa</taxon>
        <taxon>Nematoda</taxon>
        <taxon>Chromadorea</taxon>
        <taxon>Rhabditida</taxon>
        <taxon>Tylenchina</taxon>
        <taxon>Panagrolaimomorpha</taxon>
        <taxon>Strongyloidoidea</taxon>
        <taxon>Alloionematidae</taxon>
        <taxon>Rhabditophanes</taxon>
    </lineage>
</organism>
<proteinExistence type="predicted"/>
<accession>A0AC35TY98</accession>
<name>A0AC35TY98_9BILA</name>
<protein>
    <submittedName>
        <fullName evidence="2">HAP1 N-terminal domain-containing protein</fullName>
    </submittedName>
</protein>
<dbReference type="WBParaSite" id="RSKR_0000566450.1">
    <property type="protein sequence ID" value="RSKR_0000566450.1"/>
    <property type="gene ID" value="RSKR_0000566450"/>
</dbReference>